<dbReference type="GO" id="GO:0004857">
    <property type="term" value="F:enzyme inhibitor activity"/>
    <property type="evidence" value="ECO:0007669"/>
    <property type="project" value="InterPro"/>
</dbReference>
<organism evidence="5 6">
    <name type="scientific">Vigna unguiculata</name>
    <name type="common">Cowpea</name>
    <dbReference type="NCBI Taxonomy" id="3917"/>
    <lineage>
        <taxon>Eukaryota</taxon>
        <taxon>Viridiplantae</taxon>
        <taxon>Streptophyta</taxon>
        <taxon>Embryophyta</taxon>
        <taxon>Tracheophyta</taxon>
        <taxon>Spermatophyta</taxon>
        <taxon>Magnoliopsida</taxon>
        <taxon>eudicotyledons</taxon>
        <taxon>Gunneridae</taxon>
        <taxon>Pentapetalae</taxon>
        <taxon>rosids</taxon>
        <taxon>fabids</taxon>
        <taxon>Fabales</taxon>
        <taxon>Fabaceae</taxon>
        <taxon>Papilionoideae</taxon>
        <taxon>50 kb inversion clade</taxon>
        <taxon>NPAAA clade</taxon>
        <taxon>indigoferoid/millettioid clade</taxon>
        <taxon>Phaseoleae</taxon>
        <taxon>Vigna</taxon>
    </lineage>
</organism>
<dbReference type="PANTHER" id="PTHR31080:SF207">
    <property type="entry name" value="PECTINESTERASE INHIBITOR 9"/>
    <property type="match status" value="1"/>
</dbReference>
<name>A0A4D6L0R0_VIGUN</name>
<accession>A0A4D6L0R0</accession>
<dbReference type="InterPro" id="IPR006501">
    <property type="entry name" value="Pectinesterase_inhib_dom"/>
</dbReference>
<keyword evidence="1 3" id="KW-0732">Signal</keyword>
<sequence>MATKLLWLSLLILNLLLHTSSTVGSETAATDFIKSSCKETRYQVACVKTLSGYGSKIGKSEQALTSAALSASVSKIVSCVSSLKEMEKAKELKARELKAVRDCIENMNYSVDSLNRSVKELDLLGNPKGKDSRLHVSNVQSWVSAAITDQDTCIGSITDASFKSSIKHKLLDASHVTTNALALVNRLASNYHTQTP</sequence>
<dbReference type="AlphaFoldDB" id="A0A4D6L0R0"/>
<dbReference type="EMBL" id="CP039346">
    <property type="protein sequence ID" value="QCD81254.1"/>
    <property type="molecule type" value="Genomic_DNA"/>
</dbReference>
<dbReference type="Gene3D" id="1.20.140.40">
    <property type="entry name" value="Invertase/pectin methylesterase inhibitor family protein"/>
    <property type="match status" value="1"/>
</dbReference>
<dbReference type="Proteomes" id="UP000501690">
    <property type="component" value="Linkage Group LG2"/>
</dbReference>
<proteinExistence type="inferred from homology"/>
<evidence type="ECO:0000313" key="6">
    <source>
        <dbReference type="Proteomes" id="UP000501690"/>
    </source>
</evidence>
<dbReference type="PANTHER" id="PTHR31080">
    <property type="entry name" value="PECTINESTERASE INHIBITOR-LIKE"/>
    <property type="match status" value="1"/>
</dbReference>
<protein>
    <submittedName>
        <fullName evidence="5">Pectinesterase</fullName>
    </submittedName>
</protein>
<dbReference type="NCBIfam" id="TIGR01614">
    <property type="entry name" value="PME_inhib"/>
    <property type="match status" value="1"/>
</dbReference>
<evidence type="ECO:0000256" key="1">
    <source>
        <dbReference type="ARBA" id="ARBA00022729"/>
    </source>
</evidence>
<dbReference type="CDD" id="cd15798">
    <property type="entry name" value="PMEI-like_3"/>
    <property type="match status" value="1"/>
</dbReference>
<dbReference type="InterPro" id="IPR035513">
    <property type="entry name" value="Invertase/methylesterase_inhib"/>
</dbReference>
<evidence type="ECO:0000313" key="5">
    <source>
        <dbReference type="EMBL" id="QCD81254.1"/>
    </source>
</evidence>
<gene>
    <name evidence="5" type="ORF">DEO72_LG2g1579</name>
</gene>
<reference evidence="5 6" key="1">
    <citation type="submission" date="2019-04" db="EMBL/GenBank/DDBJ databases">
        <title>An improved genome assembly and genetic linkage map for asparagus bean, Vigna unguiculata ssp. sesquipedialis.</title>
        <authorList>
            <person name="Xia Q."/>
            <person name="Zhang R."/>
            <person name="Dong Y."/>
        </authorList>
    </citation>
    <scope>NUCLEOTIDE SEQUENCE [LARGE SCALE GENOMIC DNA]</scope>
    <source>
        <tissue evidence="5">Leaf</tissue>
    </source>
</reference>
<dbReference type="SMART" id="SM00856">
    <property type="entry name" value="PMEI"/>
    <property type="match status" value="1"/>
</dbReference>
<dbReference type="Gramene" id="Vigun03g306400.1.v1.2">
    <property type="protein sequence ID" value="Vigun03g306400.1.v1.2.CDS.1"/>
    <property type="gene ID" value="Vigun03g306400.v1.2"/>
</dbReference>
<evidence type="ECO:0000256" key="3">
    <source>
        <dbReference type="SAM" id="SignalP"/>
    </source>
</evidence>
<keyword evidence="6" id="KW-1185">Reference proteome</keyword>
<feature type="chain" id="PRO_5020030414" evidence="3">
    <location>
        <begin position="23"/>
        <end position="196"/>
    </location>
</feature>
<evidence type="ECO:0000256" key="2">
    <source>
        <dbReference type="ARBA" id="ARBA00038471"/>
    </source>
</evidence>
<dbReference type="InterPro" id="IPR051955">
    <property type="entry name" value="PME_Inhibitor"/>
</dbReference>
<comment type="similarity">
    <text evidence="2">Belongs to the PMEI family.</text>
</comment>
<dbReference type="OrthoDB" id="1430376at2759"/>
<dbReference type="SUPFAM" id="SSF101148">
    <property type="entry name" value="Plant invertase/pectin methylesterase inhibitor"/>
    <property type="match status" value="1"/>
</dbReference>
<evidence type="ECO:0000259" key="4">
    <source>
        <dbReference type="SMART" id="SM00856"/>
    </source>
</evidence>
<feature type="domain" description="Pectinesterase inhibitor" evidence="4">
    <location>
        <begin position="28"/>
        <end position="183"/>
    </location>
</feature>
<feature type="signal peptide" evidence="3">
    <location>
        <begin position="1"/>
        <end position="22"/>
    </location>
</feature>
<dbReference type="Pfam" id="PF04043">
    <property type="entry name" value="PMEI"/>
    <property type="match status" value="1"/>
</dbReference>